<keyword evidence="3" id="KW-0808">Transferase</keyword>
<evidence type="ECO:0000256" key="2">
    <source>
        <dbReference type="ARBA" id="ARBA00022527"/>
    </source>
</evidence>
<organism evidence="10 11">
    <name type="scientific">Parathielavia hyrcaniae</name>
    <dbReference type="NCBI Taxonomy" id="113614"/>
    <lineage>
        <taxon>Eukaryota</taxon>
        <taxon>Fungi</taxon>
        <taxon>Dikarya</taxon>
        <taxon>Ascomycota</taxon>
        <taxon>Pezizomycotina</taxon>
        <taxon>Sordariomycetes</taxon>
        <taxon>Sordariomycetidae</taxon>
        <taxon>Sordariales</taxon>
        <taxon>Chaetomiaceae</taxon>
        <taxon>Parathielavia</taxon>
    </lineage>
</organism>
<evidence type="ECO:0000313" key="11">
    <source>
        <dbReference type="Proteomes" id="UP001305647"/>
    </source>
</evidence>
<dbReference type="EMBL" id="MU863646">
    <property type="protein sequence ID" value="KAK4099823.1"/>
    <property type="molecule type" value="Genomic_DNA"/>
</dbReference>
<evidence type="ECO:0000256" key="8">
    <source>
        <dbReference type="ARBA" id="ARBA00048679"/>
    </source>
</evidence>
<keyword evidence="4" id="KW-0547">Nucleotide-binding</keyword>
<keyword evidence="2" id="KW-0723">Serine/threonine-protein kinase</keyword>
<accession>A0AAN6T034</accession>
<keyword evidence="11" id="KW-1185">Reference proteome</keyword>
<evidence type="ECO:0000256" key="5">
    <source>
        <dbReference type="ARBA" id="ARBA00022777"/>
    </source>
</evidence>
<dbReference type="GO" id="GO:0004674">
    <property type="term" value="F:protein serine/threonine kinase activity"/>
    <property type="evidence" value="ECO:0007669"/>
    <property type="project" value="UniProtKB-KW"/>
</dbReference>
<proteinExistence type="predicted"/>
<comment type="caution">
    <text evidence="10">The sequence shown here is derived from an EMBL/GenBank/DDBJ whole genome shotgun (WGS) entry which is preliminary data.</text>
</comment>
<feature type="domain" description="RIO-type" evidence="9">
    <location>
        <begin position="200"/>
        <end position="235"/>
    </location>
</feature>
<evidence type="ECO:0000313" key="10">
    <source>
        <dbReference type="EMBL" id="KAK4099823.1"/>
    </source>
</evidence>
<dbReference type="InterPro" id="IPR018934">
    <property type="entry name" value="RIO_dom"/>
</dbReference>
<evidence type="ECO:0000256" key="7">
    <source>
        <dbReference type="ARBA" id="ARBA00047899"/>
    </source>
</evidence>
<reference evidence="10" key="2">
    <citation type="submission" date="2023-05" db="EMBL/GenBank/DDBJ databases">
        <authorList>
            <consortium name="Lawrence Berkeley National Laboratory"/>
            <person name="Steindorff A."/>
            <person name="Hensen N."/>
            <person name="Bonometti L."/>
            <person name="Westerberg I."/>
            <person name="Brannstrom I.O."/>
            <person name="Guillou S."/>
            <person name="Cros-Aarteil S."/>
            <person name="Calhoun S."/>
            <person name="Haridas S."/>
            <person name="Kuo A."/>
            <person name="Mondo S."/>
            <person name="Pangilinan J."/>
            <person name="Riley R."/>
            <person name="Labutti K."/>
            <person name="Andreopoulos B."/>
            <person name="Lipzen A."/>
            <person name="Chen C."/>
            <person name="Yanf M."/>
            <person name="Daum C."/>
            <person name="Ng V."/>
            <person name="Clum A."/>
            <person name="Ohm R."/>
            <person name="Martin F."/>
            <person name="Silar P."/>
            <person name="Natvig D."/>
            <person name="Lalanne C."/>
            <person name="Gautier V."/>
            <person name="Ament-Velasquez S.L."/>
            <person name="Kruys A."/>
            <person name="Hutchinson M.I."/>
            <person name="Powell A.J."/>
            <person name="Barry K."/>
            <person name="Miller A.N."/>
            <person name="Grigoriev I.V."/>
            <person name="Debuchy R."/>
            <person name="Gladieux P."/>
            <person name="Thoren M.H."/>
            <person name="Johannesson H."/>
        </authorList>
    </citation>
    <scope>NUCLEOTIDE SEQUENCE</scope>
    <source>
        <strain evidence="10">CBS 757.83</strain>
    </source>
</reference>
<keyword evidence="5" id="KW-0418">Kinase</keyword>
<reference evidence="10" key="1">
    <citation type="journal article" date="2023" name="Mol. Phylogenet. Evol.">
        <title>Genome-scale phylogeny and comparative genomics of the fungal order Sordariales.</title>
        <authorList>
            <person name="Hensen N."/>
            <person name="Bonometti L."/>
            <person name="Westerberg I."/>
            <person name="Brannstrom I.O."/>
            <person name="Guillou S."/>
            <person name="Cros-Aarteil S."/>
            <person name="Calhoun S."/>
            <person name="Haridas S."/>
            <person name="Kuo A."/>
            <person name="Mondo S."/>
            <person name="Pangilinan J."/>
            <person name="Riley R."/>
            <person name="LaButti K."/>
            <person name="Andreopoulos B."/>
            <person name="Lipzen A."/>
            <person name="Chen C."/>
            <person name="Yan M."/>
            <person name="Daum C."/>
            <person name="Ng V."/>
            <person name="Clum A."/>
            <person name="Steindorff A."/>
            <person name="Ohm R.A."/>
            <person name="Martin F."/>
            <person name="Silar P."/>
            <person name="Natvig D.O."/>
            <person name="Lalanne C."/>
            <person name="Gautier V."/>
            <person name="Ament-Velasquez S.L."/>
            <person name="Kruys A."/>
            <person name="Hutchinson M.I."/>
            <person name="Powell A.J."/>
            <person name="Barry K."/>
            <person name="Miller A.N."/>
            <person name="Grigoriev I.V."/>
            <person name="Debuchy R."/>
            <person name="Gladieux P."/>
            <person name="Hiltunen Thoren M."/>
            <person name="Johannesson H."/>
        </authorList>
    </citation>
    <scope>NUCLEOTIDE SEQUENCE</scope>
    <source>
        <strain evidence="10">CBS 757.83</strain>
    </source>
</reference>
<dbReference type="SUPFAM" id="SSF56112">
    <property type="entry name" value="Protein kinase-like (PK-like)"/>
    <property type="match status" value="1"/>
</dbReference>
<dbReference type="AlphaFoldDB" id="A0AAN6T034"/>
<dbReference type="InterPro" id="IPR011009">
    <property type="entry name" value="Kinase-like_dom_sf"/>
</dbReference>
<dbReference type="Gene3D" id="1.10.510.10">
    <property type="entry name" value="Transferase(Phosphotransferase) domain 1"/>
    <property type="match status" value="1"/>
</dbReference>
<protein>
    <recommendedName>
        <fullName evidence="1">non-specific serine/threonine protein kinase</fullName>
        <ecNumber evidence="1">2.7.11.1</ecNumber>
    </recommendedName>
</protein>
<evidence type="ECO:0000256" key="4">
    <source>
        <dbReference type="ARBA" id="ARBA00022741"/>
    </source>
</evidence>
<dbReference type="Pfam" id="PF01163">
    <property type="entry name" value="RIO1"/>
    <property type="match status" value="1"/>
</dbReference>
<name>A0AAN6T034_9PEZI</name>
<dbReference type="EC" id="2.7.11.1" evidence="1"/>
<evidence type="ECO:0000256" key="3">
    <source>
        <dbReference type="ARBA" id="ARBA00022679"/>
    </source>
</evidence>
<evidence type="ECO:0000256" key="1">
    <source>
        <dbReference type="ARBA" id="ARBA00012513"/>
    </source>
</evidence>
<keyword evidence="6" id="KW-0067">ATP-binding</keyword>
<dbReference type="Proteomes" id="UP001305647">
    <property type="component" value="Unassembled WGS sequence"/>
</dbReference>
<dbReference type="GO" id="GO:0005524">
    <property type="term" value="F:ATP binding"/>
    <property type="evidence" value="ECO:0007669"/>
    <property type="project" value="UniProtKB-KW"/>
</dbReference>
<comment type="catalytic activity">
    <reaction evidence="8">
        <text>L-seryl-[protein] + ATP = O-phospho-L-seryl-[protein] + ADP + H(+)</text>
        <dbReference type="Rhea" id="RHEA:17989"/>
        <dbReference type="Rhea" id="RHEA-COMP:9863"/>
        <dbReference type="Rhea" id="RHEA-COMP:11604"/>
        <dbReference type="ChEBI" id="CHEBI:15378"/>
        <dbReference type="ChEBI" id="CHEBI:29999"/>
        <dbReference type="ChEBI" id="CHEBI:30616"/>
        <dbReference type="ChEBI" id="CHEBI:83421"/>
        <dbReference type="ChEBI" id="CHEBI:456216"/>
        <dbReference type="EC" id="2.7.11.1"/>
    </reaction>
</comment>
<sequence length="264" mass="29952">MASSVATDSILSLDLGPNDCLYRIRRRVSGTRNRVVYVTITNLAVIPEEKRTYGPSVVEELSKLREWNQDWSTLRVHMEDGHVWCEADAFQPHAVPKDRLHDERYPSYNISDLEVLYKGQPYYLKLARFPHELPFLFREMDAYHSLAQEASVFRLAPKLVAYVFEETPDRVTGFLVEPVQGRVADTGDLLQVAAAVAELHRVLVHGDLCKYNIFMTSDGPRFIDFEVSTTVSEATGRRLAEEELEGLAGKLADESGAGRPWGWH</sequence>
<gene>
    <name evidence="10" type="ORF">N658DRAFT_487403</name>
</gene>
<evidence type="ECO:0000259" key="9">
    <source>
        <dbReference type="Pfam" id="PF01163"/>
    </source>
</evidence>
<comment type="catalytic activity">
    <reaction evidence="7">
        <text>L-threonyl-[protein] + ATP = O-phospho-L-threonyl-[protein] + ADP + H(+)</text>
        <dbReference type="Rhea" id="RHEA:46608"/>
        <dbReference type="Rhea" id="RHEA-COMP:11060"/>
        <dbReference type="Rhea" id="RHEA-COMP:11605"/>
        <dbReference type="ChEBI" id="CHEBI:15378"/>
        <dbReference type="ChEBI" id="CHEBI:30013"/>
        <dbReference type="ChEBI" id="CHEBI:30616"/>
        <dbReference type="ChEBI" id="CHEBI:61977"/>
        <dbReference type="ChEBI" id="CHEBI:456216"/>
        <dbReference type="EC" id="2.7.11.1"/>
    </reaction>
</comment>
<evidence type="ECO:0000256" key="6">
    <source>
        <dbReference type="ARBA" id="ARBA00022840"/>
    </source>
</evidence>